<evidence type="ECO:0000256" key="1">
    <source>
        <dbReference type="SAM" id="MobiDB-lite"/>
    </source>
</evidence>
<sequence length="158" mass="17726">MAFDRTATQAENRGPSATVQPPQPSAPSRFQRFILRHCMTEGTPTLTSGLPQEALAHQSDLHSLQSLTTTWLWLTTARAVGRVRLSLRPRRPEPSHPRSILRGHRFFHLPSRLQTSTCRSPPTRGLVRSEQRPFNISPAGIPLDLGMGKSLLRLRPVR</sequence>
<feature type="region of interest" description="Disordered" evidence="1">
    <location>
        <begin position="1"/>
        <end position="27"/>
    </location>
</feature>
<comment type="caution">
    <text evidence="2">The sequence shown here is derived from an EMBL/GenBank/DDBJ whole genome shotgun (WGS) entry which is preliminary data.</text>
</comment>
<protein>
    <submittedName>
        <fullName evidence="2">Uncharacterized protein</fullName>
    </submittedName>
</protein>
<organism evidence="2 3">
    <name type="scientific">Coprinellus micaceus</name>
    <name type="common">Glistening ink-cap mushroom</name>
    <name type="synonym">Coprinus micaceus</name>
    <dbReference type="NCBI Taxonomy" id="71717"/>
    <lineage>
        <taxon>Eukaryota</taxon>
        <taxon>Fungi</taxon>
        <taxon>Dikarya</taxon>
        <taxon>Basidiomycota</taxon>
        <taxon>Agaricomycotina</taxon>
        <taxon>Agaricomycetes</taxon>
        <taxon>Agaricomycetidae</taxon>
        <taxon>Agaricales</taxon>
        <taxon>Agaricineae</taxon>
        <taxon>Psathyrellaceae</taxon>
        <taxon>Coprinellus</taxon>
    </lineage>
</organism>
<reference evidence="2 3" key="1">
    <citation type="journal article" date="2019" name="Nat. Ecol. Evol.">
        <title>Megaphylogeny resolves global patterns of mushroom evolution.</title>
        <authorList>
            <person name="Varga T."/>
            <person name="Krizsan K."/>
            <person name="Foldi C."/>
            <person name="Dima B."/>
            <person name="Sanchez-Garcia M."/>
            <person name="Sanchez-Ramirez S."/>
            <person name="Szollosi G.J."/>
            <person name="Szarkandi J.G."/>
            <person name="Papp V."/>
            <person name="Albert L."/>
            <person name="Andreopoulos W."/>
            <person name="Angelini C."/>
            <person name="Antonin V."/>
            <person name="Barry K.W."/>
            <person name="Bougher N.L."/>
            <person name="Buchanan P."/>
            <person name="Buyck B."/>
            <person name="Bense V."/>
            <person name="Catcheside P."/>
            <person name="Chovatia M."/>
            <person name="Cooper J."/>
            <person name="Damon W."/>
            <person name="Desjardin D."/>
            <person name="Finy P."/>
            <person name="Geml J."/>
            <person name="Haridas S."/>
            <person name="Hughes K."/>
            <person name="Justo A."/>
            <person name="Karasinski D."/>
            <person name="Kautmanova I."/>
            <person name="Kiss B."/>
            <person name="Kocsube S."/>
            <person name="Kotiranta H."/>
            <person name="LaButti K.M."/>
            <person name="Lechner B.E."/>
            <person name="Liimatainen K."/>
            <person name="Lipzen A."/>
            <person name="Lukacs Z."/>
            <person name="Mihaltcheva S."/>
            <person name="Morgado L.N."/>
            <person name="Niskanen T."/>
            <person name="Noordeloos M.E."/>
            <person name="Ohm R.A."/>
            <person name="Ortiz-Santana B."/>
            <person name="Ovrebo C."/>
            <person name="Racz N."/>
            <person name="Riley R."/>
            <person name="Savchenko A."/>
            <person name="Shiryaev A."/>
            <person name="Soop K."/>
            <person name="Spirin V."/>
            <person name="Szebenyi C."/>
            <person name="Tomsovsky M."/>
            <person name="Tulloss R.E."/>
            <person name="Uehling J."/>
            <person name="Grigoriev I.V."/>
            <person name="Vagvolgyi C."/>
            <person name="Papp T."/>
            <person name="Martin F.M."/>
            <person name="Miettinen O."/>
            <person name="Hibbett D.S."/>
            <person name="Nagy L.G."/>
        </authorList>
    </citation>
    <scope>NUCLEOTIDE SEQUENCE [LARGE SCALE GENOMIC DNA]</scope>
    <source>
        <strain evidence="2 3">FP101781</strain>
    </source>
</reference>
<evidence type="ECO:0000313" key="3">
    <source>
        <dbReference type="Proteomes" id="UP000298030"/>
    </source>
</evidence>
<dbReference type="EMBL" id="QPFP01000109">
    <property type="protein sequence ID" value="TEB21500.1"/>
    <property type="molecule type" value="Genomic_DNA"/>
</dbReference>
<dbReference type="Proteomes" id="UP000298030">
    <property type="component" value="Unassembled WGS sequence"/>
</dbReference>
<keyword evidence="3" id="KW-1185">Reference proteome</keyword>
<name>A0A4Y7SHY4_COPMI</name>
<accession>A0A4Y7SHY4</accession>
<gene>
    <name evidence="2" type="ORF">FA13DRAFT_102081</name>
</gene>
<dbReference type="AlphaFoldDB" id="A0A4Y7SHY4"/>
<proteinExistence type="predicted"/>
<feature type="compositionally biased region" description="Polar residues" evidence="1">
    <location>
        <begin position="1"/>
        <end position="20"/>
    </location>
</feature>
<evidence type="ECO:0000313" key="2">
    <source>
        <dbReference type="EMBL" id="TEB21500.1"/>
    </source>
</evidence>